<keyword evidence="4 6" id="KW-1133">Transmembrane helix</keyword>
<dbReference type="GO" id="GO:0005886">
    <property type="term" value="C:plasma membrane"/>
    <property type="evidence" value="ECO:0007669"/>
    <property type="project" value="UniProtKB-SubCell"/>
</dbReference>
<feature type="domain" description="Major facilitator superfamily (MFS) profile" evidence="7">
    <location>
        <begin position="12"/>
        <end position="449"/>
    </location>
</feature>
<evidence type="ECO:0000313" key="9">
    <source>
        <dbReference type="Proteomes" id="UP000002892"/>
    </source>
</evidence>
<feature type="transmembrane region" description="Helical" evidence="6">
    <location>
        <begin position="222"/>
        <end position="243"/>
    </location>
</feature>
<dbReference type="KEGG" id="dai:Desaci_2124"/>
<dbReference type="STRING" id="646529.Desaci_2124"/>
<sequence length="460" mass="48564">MVYVSARKPETIVFIAAFSAFLATFNETFLNVAFSPIMDNLGVGVSTVQWLATAYMLGAAVMVPVSAFLYRSVPTKCLYLISVGLLVAGSVIGALAVNFPMLLVGRIVQAIGTGMLIPIGMNITLEVAQKRKLGTYMGIMGAMTTLGPSSSVIVAGVLLSFFNWHMLFWVFTALSAICFICGVCLLSNVAELTHPKLDLASTIQVGFALIGILYGVSTIFSGNILIALIAIVVGILCLIAFIARQNKLSEPLINLRPLSVKPFAIGVIINMISLVVIFAMNIVIPVFMQSALEASALDSSLTLFPAILLSCVVSPIAGRVYDRYGVKALLPLGFVLICVCTFALALAKNTGSPVLLAALYIPVICGSALIIGPVQSFALSFLTPELNPHGVTVMSTGFQIAGCIGSSLFSGVYSLSAAPSNGFTAASLLAAVFALGGFFLALYVRRLEKRKMVMAVVTRD</sequence>
<evidence type="ECO:0000256" key="4">
    <source>
        <dbReference type="ARBA" id="ARBA00022989"/>
    </source>
</evidence>
<evidence type="ECO:0000313" key="8">
    <source>
        <dbReference type="EMBL" id="AFM41090.1"/>
    </source>
</evidence>
<dbReference type="HOGENOM" id="CLU_000960_28_0_9"/>
<feature type="transmembrane region" description="Helical" evidence="6">
    <location>
        <begin position="103"/>
        <end position="125"/>
    </location>
</feature>
<dbReference type="PRINTS" id="PR01036">
    <property type="entry name" value="TCRTETB"/>
</dbReference>
<feature type="transmembrane region" description="Helical" evidence="6">
    <location>
        <begin position="197"/>
        <end position="216"/>
    </location>
</feature>
<comment type="subcellular location">
    <subcellularLocation>
        <location evidence="1">Cell membrane</location>
        <topology evidence="1">Multi-pass membrane protein</topology>
    </subcellularLocation>
</comment>
<dbReference type="GO" id="GO:0022857">
    <property type="term" value="F:transmembrane transporter activity"/>
    <property type="evidence" value="ECO:0007669"/>
    <property type="project" value="InterPro"/>
</dbReference>
<keyword evidence="2" id="KW-0813">Transport</keyword>
<dbReference type="OrthoDB" id="102502at2"/>
<dbReference type="PROSITE" id="PS50850">
    <property type="entry name" value="MFS"/>
    <property type="match status" value="1"/>
</dbReference>
<keyword evidence="3 6" id="KW-0812">Transmembrane</keyword>
<feature type="transmembrane region" description="Helical" evidence="6">
    <location>
        <begin position="359"/>
        <end position="379"/>
    </location>
</feature>
<evidence type="ECO:0000256" key="1">
    <source>
        <dbReference type="ARBA" id="ARBA00004651"/>
    </source>
</evidence>
<feature type="transmembrane region" description="Helical" evidence="6">
    <location>
        <begin position="77"/>
        <end position="97"/>
    </location>
</feature>
<organism evidence="8 9">
    <name type="scientific">Desulfosporosinus acidiphilus (strain DSM 22704 / JCM 16185 / SJ4)</name>
    <dbReference type="NCBI Taxonomy" id="646529"/>
    <lineage>
        <taxon>Bacteria</taxon>
        <taxon>Bacillati</taxon>
        <taxon>Bacillota</taxon>
        <taxon>Clostridia</taxon>
        <taxon>Eubacteriales</taxon>
        <taxon>Desulfitobacteriaceae</taxon>
        <taxon>Desulfosporosinus</taxon>
    </lineage>
</organism>
<dbReference type="EMBL" id="CP003639">
    <property type="protein sequence ID" value="AFM41090.1"/>
    <property type="molecule type" value="Genomic_DNA"/>
</dbReference>
<feature type="transmembrane region" description="Helical" evidence="6">
    <location>
        <begin position="425"/>
        <end position="444"/>
    </location>
</feature>
<dbReference type="Gene3D" id="1.20.1250.20">
    <property type="entry name" value="MFS general substrate transporter like domains"/>
    <property type="match status" value="2"/>
</dbReference>
<evidence type="ECO:0000256" key="5">
    <source>
        <dbReference type="ARBA" id="ARBA00023136"/>
    </source>
</evidence>
<keyword evidence="5 6" id="KW-0472">Membrane</keyword>
<dbReference type="PANTHER" id="PTHR42718:SF9">
    <property type="entry name" value="MAJOR FACILITATOR SUPERFAMILY MULTIDRUG TRANSPORTER MFSC"/>
    <property type="match status" value="1"/>
</dbReference>
<dbReference type="InterPro" id="IPR011701">
    <property type="entry name" value="MFS"/>
</dbReference>
<dbReference type="AlphaFoldDB" id="I4D5L6"/>
<feature type="transmembrane region" description="Helical" evidence="6">
    <location>
        <begin position="328"/>
        <end position="347"/>
    </location>
</feature>
<dbReference type="Proteomes" id="UP000002892">
    <property type="component" value="Chromosome"/>
</dbReference>
<feature type="transmembrane region" description="Helical" evidence="6">
    <location>
        <begin position="50"/>
        <end position="70"/>
    </location>
</feature>
<reference evidence="8 9" key="1">
    <citation type="journal article" date="2012" name="J. Bacteriol.">
        <title>Complete genome sequences of Desulfosporosinus orientis DSM765T, Desulfosporosinus youngiae DSM17734T, Desulfosporosinus meridiei DSM13257T, and Desulfosporosinus acidiphilus DSM22704T.</title>
        <authorList>
            <person name="Pester M."/>
            <person name="Brambilla E."/>
            <person name="Alazard D."/>
            <person name="Rattei T."/>
            <person name="Weinmaier T."/>
            <person name="Han J."/>
            <person name="Lucas S."/>
            <person name="Lapidus A."/>
            <person name="Cheng J.F."/>
            <person name="Goodwin L."/>
            <person name="Pitluck S."/>
            <person name="Peters L."/>
            <person name="Ovchinnikova G."/>
            <person name="Teshima H."/>
            <person name="Detter J.C."/>
            <person name="Han C.S."/>
            <person name="Tapia R."/>
            <person name="Land M.L."/>
            <person name="Hauser L."/>
            <person name="Kyrpides N.C."/>
            <person name="Ivanova N.N."/>
            <person name="Pagani I."/>
            <person name="Huntmann M."/>
            <person name="Wei C.L."/>
            <person name="Davenport K.W."/>
            <person name="Daligault H."/>
            <person name="Chain P.S."/>
            <person name="Chen A."/>
            <person name="Mavromatis K."/>
            <person name="Markowitz V."/>
            <person name="Szeto E."/>
            <person name="Mikhailova N."/>
            <person name="Pati A."/>
            <person name="Wagner M."/>
            <person name="Woyke T."/>
            <person name="Ollivier B."/>
            <person name="Klenk H.P."/>
            <person name="Spring S."/>
            <person name="Loy A."/>
        </authorList>
    </citation>
    <scope>NUCLEOTIDE SEQUENCE [LARGE SCALE GENOMIC DNA]</scope>
    <source>
        <strain evidence="9">DSM 22704 / JCM 16185 / SJ4</strain>
    </source>
</reference>
<proteinExistence type="predicted"/>
<evidence type="ECO:0000256" key="6">
    <source>
        <dbReference type="SAM" id="Phobius"/>
    </source>
</evidence>
<gene>
    <name evidence="8" type="ordered locus">Desaci_2124</name>
</gene>
<feature type="transmembrane region" description="Helical" evidence="6">
    <location>
        <begin position="168"/>
        <end position="190"/>
    </location>
</feature>
<feature type="transmembrane region" description="Helical" evidence="6">
    <location>
        <begin position="391"/>
        <end position="413"/>
    </location>
</feature>
<name>I4D5L6_DESAJ</name>
<feature type="transmembrane region" description="Helical" evidence="6">
    <location>
        <begin position="137"/>
        <end position="162"/>
    </location>
</feature>
<dbReference type="PANTHER" id="PTHR42718">
    <property type="entry name" value="MAJOR FACILITATOR SUPERFAMILY MULTIDRUG TRANSPORTER MFSC"/>
    <property type="match status" value="1"/>
</dbReference>
<evidence type="ECO:0000259" key="7">
    <source>
        <dbReference type="PROSITE" id="PS50850"/>
    </source>
</evidence>
<keyword evidence="9" id="KW-1185">Reference proteome</keyword>
<accession>I4D5L6</accession>
<feature type="transmembrane region" description="Helical" evidence="6">
    <location>
        <begin position="300"/>
        <end position="321"/>
    </location>
</feature>
<dbReference type="Pfam" id="PF07690">
    <property type="entry name" value="MFS_1"/>
    <property type="match status" value="1"/>
</dbReference>
<dbReference type="SUPFAM" id="SSF103473">
    <property type="entry name" value="MFS general substrate transporter"/>
    <property type="match status" value="1"/>
</dbReference>
<dbReference type="InterPro" id="IPR036259">
    <property type="entry name" value="MFS_trans_sf"/>
</dbReference>
<dbReference type="RefSeq" id="WP_014827093.1">
    <property type="nucleotide sequence ID" value="NC_018068.1"/>
</dbReference>
<dbReference type="InterPro" id="IPR020846">
    <property type="entry name" value="MFS_dom"/>
</dbReference>
<dbReference type="eggNOG" id="COG2814">
    <property type="taxonomic scope" value="Bacteria"/>
</dbReference>
<evidence type="ECO:0000256" key="3">
    <source>
        <dbReference type="ARBA" id="ARBA00022692"/>
    </source>
</evidence>
<protein>
    <submittedName>
        <fullName evidence="8">Arabinose efflux permease family protein</fullName>
    </submittedName>
</protein>
<feature type="transmembrane region" description="Helical" evidence="6">
    <location>
        <begin position="12"/>
        <end position="30"/>
    </location>
</feature>
<feature type="transmembrane region" description="Helical" evidence="6">
    <location>
        <begin position="263"/>
        <end position="288"/>
    </location>
</feature>
<evidence type="ECO:0000256" key="2">
    <source>
        <dbReference type="ARBA" id="ARBA00022448"/>
    </source>
</evidence>